<sequence length="1283" mass="141247">MHLQSNQETQQYQMHYRYPSSHNQHGQQVGTHTSSFTSNPQANVGYSQHCVSTQNGMYPPQAGYHGNGSYGMSPASQNSGPTAPASYSISSGYNMRSDGHQNFQVAQNVTTQFQQASSVTTRNFQTNMTSPTYVVPNTPRQSQLLTTQDCHMQNNSQANMTPSTPMQSLLWTVQNNPQPSQNTAVISSKGLQISGQHQGNFNISVPYTNSHPAPTLPLQPSSDQRSQKQIHVISQHQPSDSMQYQQNVCMGELTSRGHAVQPTQNRANGHNLMQVSTACLDAPGLNCQILSGQILTGNNTSVTAVHTGKSLPFYMNNSTSLSSISLGLDGVVPSPYPSRALSQMTPCQNTRRATSGANSLTTRTKGLPPPCCQRDKCGGSTSVHTNQNNQNGDNLKRHGNGASNHGSSNTVYSAPLQQQNSSAESSSAASKLKQHPLLTYLLGKINNKNTDKICHKDTVTSLANVVHRSPNRSGQICRAVAVVPPISQQRTDGGNTINCDASSSLKIKDVWSLADEKQTDGNGDCSILKVPPSNEQASESNSHPKDVRAANGPAHEQSLVYPNRDSQSKQRENTAKEDAPKDKKIEDLDGLTKSAIAFRLGMVRKLVATMELREQPQLKKNKNAQDFSRSILNCYWAGSYRNYIETEIRGTFENILREAKTFDTEEDKQVFYGIIYLKQLISKYNITTKNIGCDTAMENKKSSWRNLSDESLDIDKELADVDFVKENFPSLLEKTENRDLISNIQPGQEKTDSTDILKMTNHSSEYFAQMCDDSQDLDPEPRNCPTSPDDPIVDIKLTVSPSENESKAVDSESVHQDIVTAMEDDPSSPSVFVAEQSHKSDKECPESSDEALLSMKITVLSMDELGKLSKLFGEDSSPICLGSDDSEVEFVNSCQSVANLCQVESPEDLSVLNREEKTAFAPSLHKTAKLENTEDTFLTDLSGKQKANRAKDSQNENYTLKHQHLQEENRQSTQSHRPSKHQVQSASRKDSAQTVQKSIKPPRLETRVPNPSPSGVKASSPISPSATIKKKTADDVKQSGLPETEERPGIERPSASLGKGNSIPSSTFQTLPSQKRKTESPKHSGNSEGLSVSSEHAERPSAGDSDGLTNITASSTQASLQLTKKSSISEDTTNVPDKKRHRHEAGDPTGSSRERMILKWAETSLSPETPKNSSARHKVMKSWEDSYVPTSKVRRQSHSEKRSSNTEVKNKAKNLPERSVQPQISSGKDKKEQRQSPGKEHQSKHKKHTKHRSFSLNNLRREAETRGGSKMSPQEKKKTWHFL</sequence>
<keyword evidence="3" id="KW-1185">Reference proteome</keyword>
<dbReference type="Proteomes" id="UP001591681">
    <property type="component" value="Unassembled WGS sequence"/>
</dbReference>
<evidence type="ECO:0000256" key="1">
    <source>
        <dbReference type="SAM" id="MobiDB-lite"/>
    </source>
</evidence>
<feature type="compositionally biased region" description="Basic and acidic residues" evidence="1">
    <location>
        <begin position="1259"/>
        <end position="1277"/>
    </location>
</feature>
<feature type="region of interest" description="Disordered" evidence="1">
    <location>
        <begin position="68"/>
        <end position="93"/>
    </location>
</feature>
<feature type="compositionally biased region" description="Polar residues" evidence="1">
    <location>
        <begin position="971"/>
        <end position="997"/>
    </location>
</feature>
<accession>A0ABD1KVP4</accession>
<name>A0ABD1KVP4_9TELE</name>
<feature type="compositionally biased region" description="Polar residues" evidence="1">
    <location>
        <begin position="1083"/>
        <end position="1094"/>
    </location>
</feature>
<evidence type="ECO:0000313" key="2">
    <source>
        <dbReference type="EMBL" id="KAL2103036.1"/>
    </source>
</evidence>
<comment type="caution">
    <text evidence="2">The sequence shown here is derived from an EMBL/GenBank/DDBJ whole genome shotgun (WGS) entry which is preliminary data.</text>
</comment>
<proteinExistence type="predicted"/>
<feature type="region of interest" description="Disordered" evidence="1">
    <location>
        <begin position="964"/>
        <end position="1283"/>
    </location>
</feature>
<feature type="compositionally biased region" description="Polar residues" evidence="1">
    <location>
        <begin position="1062"/>
        <end position="1073"/>
    </location>
</feature>
<feature type="region of interest" description="Disordered" evidence="1">
    <location>
        <begin position="341"/>
        <end position="430"/>
    </location>
</feature>
<evidence type="ECO:0000313" key="3">
    <source>
        <dbReference type="Proteomes" id="UP001591681"/>
    </source>
</evidence>
<reference evidence="2 3" key="1">
    <citation type="submission" date="2024-09" db="EMBL/GenBank/DDBJ databases">
        <title>A chromosome-level genome assembly of Gray's grenadier anchovy, Coilia grayii.</title>
        <authorList>
            <person name="Fu Z."/>
        </authorList>
    </citation>
    <scope>NUCLEOTIDE SEQUENCE [LARGE SCALE GENOMIC DNA]</scope>
    <source>
        <strain evidence="2">G4</strain>
        <tissue evidence="2">Muscle</tissue>
    </source>
</reference>
<feature type="compositionally biased region" description="Basic residues" evidence="1">
    <location>
        <begin position="1242"/>
        <end position="1253"/>
    </location>
</feature>
<feature type="compositionally biased region" description="Polar residues" evidence="1">
    <location>
        <begin position="401"/>
        <end position="420"/>
    </location>
</feature>
<feature type="compositionally biased region" description="Polar residues" evidence="1">
    <location>
        <begin position="74"/>
        <end position="93"/>
    </location>
</feature>
<feature type="region of interest" description="Disordered" evidence="1">
    <location>
        <begin position="517"/>
        <end position="586"/>
    </location>
</feature>
<feature type="region of interest" description="Disordered" evidence="1">
    <location>
        <begin position="207"/>
        <end position="241"/>
    </location>
</feature>
<feature type="region of interest" description="Disordered" evidence="1">
    <location>
        <begin position="20"/>
        <end position="40"/>
    </location>
</feature>
<feature type="compositionally biased region" description="Polar residues" evidence="1">
    <location>
        <begin position="1163"/>
        <end position="1173"/>
    </location>
</feature>
<feature type="compositionally biased region" description="Polar residues" evidence="1">
    <location>
        <begin position="1107"/>
        <end position="1135"/>
    </location>
</feature>
<protein>
    <submittedName>
        <fullName evidence="2">Uncharacterized protein</fullName>
    </submittedName>
</protein>
<organism evidence="2 3">
    <name type="scientific">Coilia grayii</name>
    <name type="common">Gray's grenadier anchovy</name>
    <dbReference type="NCBI Taxonomy" id="363190"/>
    <lineage>
        <taxon>Eukaryota</taxon>
        <taxon>Metazoa</taxon>
        <taxon>Chordata</taxon>
        <taxon>Craniata</taxon>
        <taxon>Vertebrata</taxon>
        <taxon>Euteleostomi</taxon>
        <taxon>Actinopterygii</taxon>
        <taxon>Neopterygii</taxon>
        <taxon>Teleostei</taxon>
        <taxon>Clupei</taxon>
        <taxon>Clupeiformes</taxon>
        <taxon>Clupeoidei</taxon>
        <taxon>Engraulidae</taxon>
        <taxon>Coilinae</taxon>
        <taxon>Coilia</taxon>
    </lineage>
</organism>
<gene>
    <name evidence="2" type="ORF">ACEWY4_002204</name>
</gene>
<feature type="compositionally biased region" description="Basic and acidic residues" evidence="1">
    <location>
        <begin position="566"/>
        <end position="586"/>
    </location>
</feature>
<feature type="compositionally biased region" description="Basic and acidic residues" evidence="1">
    <location>
        <begin position="1227"/>
        <end position="1241"/>
    </location>
</feature>
<feature type="compositionally biased region" description="Basic and acidic residues" evidence="1">
    <location>
        <begin position="1197"/>
        <end position="1216"/>
    </location>
</feature>
<feature type="compositionally biased region" description="Polar residues" evidence="1">
    <location>
        <begin position="341"/>
        <end position="364"/>
    </location>
</feature>
<feature type="compositionally biased region" description="Low complexity" evidence="1">
    <location>
        <begin position="421"/>
        <end position="430"/>
    </location>
</feature>
<dbReference type="EMBL" id="JBHFQA010000002">
    <property type="protein sequence ID" value="KAL2103036.1"/>
    <property type="molecule type" value="Genomic_DNA"/>
</dbReference>
<feature type="compositionally biased region" description="Polar residues" evidence="1">
    <location>
        <begin position="379"/>
        <end position="393"/>
    </location>
</feature>